<evidence type="ECO:0000256" key="2">
    <source>
        <dbReference type="ARBA" id="ARBA00009865"/>
    </source>
</evidence>
<evidence type="ECO:0000256" key="3">
    <source>
        <dbReference type="ARBA" id="ARBA00022801"/>
    </source>
</evidence>
<dbReference type="RefSeq" id="WP_235119796.1">
    <property type="nucleotide sequence ID" value="NZ_CP090978.1"/>
</dbReference>
<comment type="similarity">
    <text evidence="2 5">Belongs to the glycosyl hydrolase 43 family.</text>
</comment>
<dbReference type="Proteomes" id="UP001649230">
    <property type="component" value="Chromosome"/>
</dbReference>
<dbReference type="CDD" id="cd08981">
    <property type="entry name" value="GH43_Bt1873-like"/>
    <property type="match status" value="1"/>
</dbReference>
<dbReference type="GO" id="GO:0016787">
    <property type="term" value="F:hydrolase activity"/>
    <property type="evidence" value="ECO:0007669"/>
    <property type="project" value="UniProtKB-KW"/>
</dbReference>
<dbReference type="Pfam" id="PF04616">
    <property type="entry name" value="Glyco_hydro_43"/>
    <property type="match status" value="1"/>
</dbReference>
<dbReference type="InterPro" id="IPR023296">
    <property type="entry name" value="Glyco_hydro_beta-prop_sf"/>
</dbReference>
<evidence type="ECO:0000313" key="7">
    <source>
        <dbReference type="Proteomes" id="UP001649230"/>
    </source>
</evidence>
<dbReference type="PANTHER" id="PTHR43301">
    <property type="entry name" value="ARABINAN ENDO-1,5-ALPHA-L-ARABINOSIDASE"/>
    <property type="match status" value="1"/>
</dbReference>
<comment type="pathway">
    <text evidence="1">Glycan metabolism; L-arabinan degradation.</text>
</comment>
<dbReference type="PANTHER" id="PTHR43301:SF3">
    <property type="entry name" value="ARABINAN ENDO-1,5-ALPHA-L-ARABINOSIDASE A-RELATED"/>
    <property type="match status" value="1"/>
</dbReference>
<dbReference type="Gene3D" id="2.115.10.20">
    <property type="entry name" value="Glycosyl hydrolase domain, family 43"/>
    <property type="match status" value="1"/>
</dbReference>
<protein>
    <submittedName>
        <fullName evidence="6">Glycoside hydrolase family 43 protein</fullName>
    </submittedName>
</protein>
<evidence type="ECO:0000256" key="1">
    <source>
        <dbReference type="ARBA" id="ARBA00004834"/>
    </source>
</evidence>
<dbReference type="InterPro" id="IPR050727">
    <property type="entry name" value="GH43_arabinanases"/>
</dbReference>
<dbReference type="SUPFAM" id="SSF75005">
    <property type="entry name" value="Arabinanase/levansucrase/invertase"/>
    <property type="match status" value="1"/>
</dbReference>
<keyword evidence="3 5" id="KW-0378">Hydrolase</keyword>
<dbReference type="InterPro" id="IPR006710">
    <property type="entry name" value="Glyco_hydro_43"/>
</dbReference>
<evidence type="ECO:0000256" key="5">
    <source>
        <dbReference type="RuleBase" id="RU361187"/>
    </source>
</evidence>
<name>A0ABY3SJL3_9BACL</name>
<keyword evidence="4 5" id="KW-0326">Glycosidase</keyword>
<gene>
    <name evidence="6" type="ORF">L0M14_28645</name>
</gene>
<sequence>MVANKDLQIRDPFVFPVPSEGKYYLFGSTDANIWGKGTGFNVYVGTDLKEWEGPFPAFRPDENFFSDENFWAPEVHEHQGRYYMFATFRRKDNARLGTAILVSDSLLGPFVPHSDGPLTPEAWNSLDGTLFIDEEQQPWMVFCHEWKDISDGEVCAVRLTEDFKGTIGEPVTLFQASTAPWATHIVSDKIKTNDKYVTDGPYVYKAGNGELLILWASFIERSYAQGVARSASGSILGPWVHEDKALFVSDGGHDMLFRTFDGRLMLTIHTPNKTPNERPIFLEVTEQDGKLEVVGS</sequence>
<dbReference type="EMBL" id="CP090978">
    <property type="protein sequence ID" value="UJF33429.1"/>
    <property type="molecule type" value="Genomic_DNA"/>
</dbReference>
<proteinExistence type="inferred from homology"/>
<keyword evidence="7" id="KW-1185">Reference proteome</keyword>
<accession>A0ABY3SJL3</accession>
<evidence type="ECO:0000313" key="6">
    <source>
        <dbReference type="EMBL" id="UJF33429.1"/>
    </source>
</evidence>
<reference evidence="6 7" key="1">
    <citation type="journal article" date="2024" name="Int. J. Syst. Evol. Microbiol.">
        <title>Paenibacillus hexagrammi sp. nov., a novel bacterium isolated from the gut content of Hexagrammos agrammus.</title>
        <authorList>
            <person name="Jung H.K."/>
            <person name="Kim D.G."/>
            <person name="Zin H."/>
            <person name="Park J."/>
            <person name="Jung H."/>
            <person name="Kim Y.O."/>
            <person name="Kong H.J."/>
            <person name="Kim J.W."/>
            <person name="Kim Y.S."/>
        </authorList>
    </citation>
    <scope>NUCLEOTIDE SEQUENCE [LARGE SCALE GENOMIC DNA]</scope>
    <source>
        <strain evidence="6 7">YPD9-1</strain>
    </source>
</reference>
<evidence type="ECO:0000256" key="4">
    <source>
        <dbReference type="ARBA" id="ARBA00023295"/>
    </source>
</evidence>
<organism evidence="6 7">
    <name type="scientific">Paenibacillus hexagrammi</name>
    <dbReference type="NCBI Taxonomy" id="2908839"/>
    <lineage>
        <taxon>Bacteria</taxon>
        <taxon>Bacillati</taxon>
        <taxon>Bacillota</taxon>
        <taxon>Bacilli</taxon>
        <taxon>Bacillales</taxon>
        <taxon>Paenibacillaceae</taxon>
        <taxon>Paenibacillus</taxon>
    </lineage>
</organism>